<dbReference type="PANTHER" id="PTHR39550">
    <property type="entry name" value="SLL0658 PROTEIN"/>
    <property type="match status" value="1"/>
</dbReference>
<proteinExistence type="predicted"/>
<name>F0LIJ8_THEBM</name>
<accession>F0LIJ8</accession>
<organism evidence="1 2">
    <name type="scientific">Thermococcus barophilus (strain DSM 11836 / MP)</name>
    <dbReference type="NCBI Taxonomy" id="391623"/>
    <lineage>
        <taxon>Archaea</taxon>
        <taxon>Methanobacteriati</taxon>
        <taxon>Methanobacteriota</taxon>
        <taxon>Thermococci</taxon>
        <taxon>Thermococcales</taxon>
        <taxon>Thermococcaceae</taxon>
        <taxon>Thermococcus</taxon>
    </lineage>
</organism>
<keyword evidence="2" id="KW-1185">Reference proteome</keyword>
<dbReference type="eggNOG" id="arCOG00717">
    <property type="taxonomic scope" value="Archaea"/>
</dbReference>
<evidence type="ECO:0000313" key="2">
    <source>
        <dbReference type="Proteomes" id="UP000007478"/>
    </source>
</evidence>
<evidence type="ECO:0000313" key="1">
    <source>
        <dbReference type="EMBL" id="ADT83272.1"/>
    </source>
</evidence>
<dbReference type="InterPro" id="IPR029060">
    <property type="entry name" value="PIN-like_dom_sf"/>
</dbReference>
<gene>
    <name evidence="1" type="ordered locus">TERMP_00295</name>
</gene>
<protein>
    <recommendedName>
        <fullName evidence="3">Nucleic acid-binding protein</fullName>
    </recommendedName>
</protein>
<evidence type="ECO:0008006" key="3">
    <source>
        <dbReference type="Google" id="ProtNLM"/>
    </source>
</evidence>
<dbReference type="InterPro" id="IPR021799">
    <property type="entry name" value="PIN-like_prokaryotic"/>
</dbReference>
<dbReference type="AlphaFoldDB" id="F0LIJ8"/>
<dbReference type="Pfam" id="PF11848">
    <property type="entry name" value="DUF3368"/>
    <property type="match status" value="1"/>
</dbReference>
<dbReference type="Proteomes" id="UP000007478">
    <property type="component" value="Chromosome"/>
</dbReference>
<dbReference type="EMBL" id="CP002372">
    <property type="protein sequence ID" value="ADT83272.1"/>
    <property type="molecule type" value="Genomic_DNA"/>
</dbReference>
<dbReference type="HOGENOM" id="CLU_115769_1_0_2"/>
<reference evidence="1 2" key="1">
    <citation type="journal article" date="2011" name="J. Bacteriol.">
        <title>Complete genome sequence of the hyperthermophilic, piezophilic, heterotrophic, and carboxydotrophic archaeon Thermococcus barophilus MP.</title>
        <authorList>
            <person name="Vannier P."/>
            <person name="Marteinsson V.T."/>
            <person name="Fridjonsson O.H."/>
            <person name="Oger P."/>
            <person name="Jebbar M."/>
        </authorList>
    </citation>
    <scope>NUCLEOTIDE SEQUENCE [LARGE SCALE GENOMIC DNA]</scope>
    <source>
        <strain evidence="2">DSM 11836 / MP</strain>
    </source>
</reference>
<dbReference type="SUPFAM" id="SSF88723">
    <property type="entry name" value="PIN domain-like"/>
    <property type="match status" value="1"/>
</dbReference>
<dbReference type="KEGG" id="tba:TERMP_00295"/>
<sequence>MPIISDTSPLILLKKTGGIYLLEELFNEVVIPLQVQKELYVREEHYFSRIKFLKVQNPKKELFKILLLTLDEGEAGAIALAIEHGLPLLIDDLKGRKTAKQLGLKYIGTLGILKIAKNRKIISEVRPFIEKLLRSGYYISPKLVEKFLREMEEF</sequence>
<dbReference type="PANTHER" id="PTHR39550:SF1">
    <property type="entry name" value="SLL0658 PROTEIN"/>
    <property type="match status" value="1"/>
</dbReference>
<dbReference type="PATRIC" id="fig|391623.17.peg.295"/>